<keyword evidence="11" id="KW-0753">Steroid metabolism</keyword>
<evidence type="ECO:0000256" key="13">
    <source>
        <dbReference type="PROSITE-ProRule" id="PRU01087"/>
    </source>
</evidence>
<dbReference type="Proteomes" id="UP001174909">
    <property type="component" value="Unassembled WGS sequence"/>
</dbReference>
<gene>
    <name evidence="16" type="ORF">GBAR_LOCUS26715</name>
</gene>
<feature type="domain" description="EXPERA" evidence="15">
    <location>
        <begin position="53"/>
        <end position="201"/>
    </location>
</feature>
<evidence type="ECO:0000256" key="1">
    <source>
        <dbReference type="ARBA" id="ARBA00004141"/>
    </source>
</evidence>
<dbReference type="GO" id="GO:0006695">
    <property type="term" value="P:cholesterol biosynthetic process"/>
    <property type="evidence" value="ECO:0007669"/>
    <property type="project" value="TreeGrafter"/>
</dbReference>
<feature type="transmembrane region" description="Helical" evidence="14">
    <location>
        <begin position="30"/>
        <end position="50"/>
    </location>
</feature>
<dbReference type="EMBL" id="CASHTH010003728">
    <property type="protein sequence ID" value="CAI8048424.1"/>
    <property type="molecule type" value="Genomic_DNA"/>
</dbReference>
<proteinExistence type="inferred from homology"/>
<evidence type="ECO:0000259" key="15">
    <source>
        <dbReference type="PROSITE" id="PS51751"/>
    </source>
</evidence>
<evidence type="ECO:0000256" key="14">
    <source>
        <dbReference type="SAM" id="Phobius"/>
    </source>
</evidence>
<keyword evidence="6 13" id="KW-1133">Transmembrane helix</keyword>
<dbReference type="PANTHER" id="PTHR14207:SF0">
    <property type="entry name" value="3-BETA-HYDROXYSTEROID-DELTA(8),DELTA(7)-ISOMERASE"/>
    <property type="match status" value="1"/>
</dbReference>
<feature type="transmembrane region" description="Helical" evidence="14">
    <location>
        <begin position="181"/>
        <end position="202"/>
    </location>
</feature>
<dbReference type="InterPro" id="IPR007905">
    <property type="entry name" value="EBP"/>
</dbReference>
<dbReference type="GO" id="GO:0047750">
    <property type="term" value="F:cholestenol delta-isomerase activity"/>
    <property type="evidence" value="ECO:0007669"/>
    <property type="project" value="InterPro"/>
</dbReference>
<dbReference type="GO" id="GO:0000247">
    <property type="term" value="F:C-8 sterol isomerase activity"/>
    <property type="evidence" value="ECO:0007669"/>
    <property type="project" value="TreeGrafter"/>
</dbReference>
<keyword evidence="5" id="KW-0752">Steroid biosynthesis</keyword>
<evidence type="ECO:0000256" key="12">
    <source>
        <dbReference type="ARBA" id="ARBA00023235"/>
    </source>
</evidence>
<feature type="transmembrane region" description="Helical" evidence="14">
    <location>
        <begin position="105"/>
        <end position="124"/>
    </location>
</feature>
<dbReference type="InterPro" id="IPR033118">
    <property type="entry name" value="EXPERA"/>
</dbReference>
<accession>A0AA35TIP3</accession>
<organism evidence="16 17">
    <name type="scientific">Geodia barretti</name>
    <name type="common">Barrett's horny sponge</name>
    <dbReference type="NCBI Taxonomy" id="519541"/>
    <lineage>
        <taxon>Eukaryota</taxon>
        <taxon>Metazoa</taxon>
        <taxon>Porifera</taxon>
        <taxon>Demospongiae</taxon>
        <taxon>Heteroscleromorpha</taxon>
        <taxon>Tetractinellida</taxon>
        <taxon>Astrophorina</taxon>
        <taxon>Geodiidae</taxon>
        <taxon>Geodia</taxon>
    </lineage>
</organism>
<keyword evidence="17" id="KW-1185">Reference proteome</keyword>
<sequence>MSHLAYPNLARLPDFPERGLNYTGIPVEGWGTGLLVPLAISCLVFLTAGLPNRARGWEIWWALLNTAVIHPMDFFVGTLGVGPKYLVDEYAILDSRYWVERDNTVMWVAYLEFFTMAPLSYLWYRSAVRGYWSRHFWAVLCSSFQQFGTFMYWGTEWSDGFIHQPALDWPPRFDSYLKLKYFWFVFVFLNGIWVVIPFYIYCRTYLFLSKITRNNWTKKLR</sequence>
<keyword evidence="7" id="KW-0756">Sterol biosynthesis</keyword>
<feature type="transmembrane region" description="Helical" evidence="14">
    <location>
        <begin position="62"/>
        <end position="85"/>
    </location>
</feature>
<keyword evidence="10" id="KW-1207">Sterol metabolism</keyword>
<keyword evidence="8" id="KW-0443">Lipid metabolism</keyword>
<evidence type="ECO:0000256" key="10">
    <source>
        <dbReference type="ARBA" id="ARBA00023166"/>
    </source>
</evidence>
<evidence type="ECO:0000256" key="4">
    <source>
        <dbReference type="ARBA" id="ARBA00022692"/>
    </source>
</evidence>
<dbReference type="PROSITE" id="PS51751">
    <property type="entry name" value="EXPERA"/>
    <property type="match status" value="1"/>
</dbReference>
<keyword evidence="9 13" id="KW-0472">Membrane</keyword>
<keyword evidence="12" id="KW-0413">Isomerase</keyword>
<comment type="similarity">
    <text evidence="2">Belongs to the EBP family.</text>
</comment>
<evidence type="ECO:0000256" key="2">
    <source>
        <dbReference type="ARBA" id="ARBA00008337"/>
    </source>
</evidence>
<dbReference type="Pfam" id="PF05241">
    <property type="entry name" value="EBP"/>
    <property type="match status" value="1"/>
</dbReference>
<evidence type="ECO:0000256" key="8">
    <source>
        <dbReference type="ARBA" id="ARBA00023098"/>
    </source>
</evidence>
<keyword evidence="4 13" id="KW-0812">Transmembrane</keyword>
<comment type="caution">
    <text evidence="16">The sequence shown here is derived from an EMBL/GenBank/DDBJ whole genome shotgun (WGS) entry which is preliminary data.</text>
</comment>
<keyword evidence="3" id="KW-0444">Lipid biosynthesis</keyword>
<evidence type="ECO:0000256" key="6">
    <source>
        <dbReference type="ARBA" id="ARBA00022989"/>
    </source>
</evidence>
<protein>
    <recommendedName>
        <fullName evidence="15">EXPERA domain-containing protein</fullName>
    </recommendedName>
</protein>
<comment type="subcellular location">
    <subcellularLocation>
        <location evidence="1">Membrane</location>
        <topology evidence="1">Multi-pass membrane protein</topology>
    </subcellularLocation>
</comment>
<dbReference type="GO" id="GO:0016020">
    <property type="term" value="C:membrane"/>
    <property type="evidence" value="ECO:0007669"/>
    <property type="project" value="UniProtKB-SubCell"/>
</dbReference>
<evidence type="ECO:0000256" key="5">
    <source>
        <dbReference type="ARBA" id="ARBA00022955"/>
    </source>
</evidence>
<evidence type="ECO:0000256" key="3">
    <source>
        <dbReference type="ARBA" id="ARBA00022516"/>
    </source>
</evidence>
<reference evidence="16" key="1">
    <citation type="submission" date="2023-03" db="EMBL/GenBank/DDBJ databases">
        <authorList>
            <person name="Steffen K."/>
            <person name="Cardenas P."/>
        </authorList>
    </citation>
    <scope>NUCLEOTIDE SEQUENCE</scope>
</reference>
<dbReference type="PANTHER" id="PTHR14207">
    <property type="entry name" value="STEROL ISOMERASE"/>
    <property type="match status" value="1"/>
</dbReference>
<name>A0AA35TIP3_GEOBA</name>
<evidence type="ECO:0000313" key="17">
    <source>
        <dbReference type="Proteomes" id="UP001174909"/>
    </source>
</evidence>
<dbReference type="AlphaFoldDB" id="A0AA35TIP3"/>
<feature type="transmembrane region" description="Helical" evidence="14">
    <location>
        <begin position="136"/>
        <end position="155"/>
    </location>
</feature>
<dbReference type="GO" id="GO:0005783">
    <property type="term" value="C:endoplasmic reticulum"/>
    <property type="evidence" value="ECO:0007669"/>
    <property type="project" value="TreeGrafter"/>
</dbReference>
<evidence type="ECO:0000256" key="11">
    <source>
        <dbReference type="ARBA" id="ARBA00023221"/>
    </source>
</evidence>
<evidence type="ECO:0000313" key="16">
    <source>
        <dbReference type="EMBL" id="CAI8048424.1"/>
    </source>
</evidence>
<evidence type="ECO:0000256" key="7">
    <source>
        <dbReference type="ARBA" id="ARBA00023011"/>
    </source>
</evidence>
<dbReference type="GO" id="GO:0004769">
    <property type="term" value="F:steroid Delta-isomerase activity"/>
    <property type="evidence" value="ECO:0007669"/>
    <property type="project" value="TreeGrafter"/>
</dbReference>
<evidence type="ECO:0000256" key="9">
    <source>
        <dbReference type="ARBA" id="ARBA00023136"/>
    </source>
</evidence>